<reference evidence="1 2" key="1">
    <citation type="submission" date="2013-09" db="EMBL/GenBank/DDBJ databases">
        <title>Draft Genome Sequence of five Lactobacillus helveticus strains CIRM-BIA 101T, 103, 104, 951 and 953 isolated from milk product.</title>
        <authorList>
            <person name="Valence F."/>
            <person name="Chuat V."/>
            <person name="Ma L."/>
            <person name="Creno S."/>
            <person name="Falentin H."/>
            <person name="Lortal S."/>
            <person name="Bizet C."/>
            <person name="Clermont D."/>
            <person name="Loux V."/>
            <person name="Bouchier C."/>
            <person name="Cousin S."/>
        </authorList>
    </citation>
    <scope>NUCLEOTIDE SEQUENCE [LARGE SCALE GENOMIC DNA]</scope>
    <source>
        <strain evidence="1 2">CIRM-BIA 953</strain>
    </source>
</reference>
<gene>
    <name evidence="1" type="ORF">LHCIRMBIA953_01309</name>
</gene>
<protein>
    <submittedName>
        <fullName evidence="1">Uncharacterized protein</fullName>
    </submittedName>
</protein>
<accession>U4QND2</accession>
<sequence length="29" mass="3419">MGEDDYKEFLTRVSNDLMTKVQEKQDALN</sequence>
<comment type="caution">
    <text evidence="1">The sequence shown here is derived from an EMBL/GenBank/DDBJ whole genome shotgun (WGS) entry which is preliminary data.</text>
</comment>
<name>U4QND2_LACHE</name>
<evidence type="ECO:0000313" key="2">
    <source>
        <dbReference type="Proteomes" id="UP000017243"/>
    </source>
</evidence>
<dbReference type="AlphaFoldDB" id="U4QND2"/>
<organism evidence="1 2">
    <name type="scientific">Lactobacillus helveticus CIRM-BIA 953</name>
    <dbReference type="NCBI Taxonomy" id="1226335"/>
    <lineage>
        <taxon>Bacteria</taxon>
        <taxon>Bacillati</taxon>
        <taxon>Bacillota</taxon>
        <taxon>Bacilli</taxon>
        <taxon>Lactobacillales</taxon>
        <taxon>Lactobacillaceae</taxon>
        <taxon>Lactobacillus</taxon>
    </lineage>
</organism>
<dbReference type="EMBL" id="CBUH010000165">
    <property type="protein sequence ID" value="CDI43200.1"/>
    <property type="molecule type" value="Genomic_DNA"/>
</dbReference>
<dbReference type="Proteomes" id="UP000017243">
    <property type="component" value="Unassembled WGS sequence"/>
</dbReference>
<proteinExistence type="predicted"/>
<evidence type="ECO:0000313" key="1">
    <source>
        <dbReference type="EMBL" id="CDI43200.1"/>
    </source>
</evidence>